<keyword evidence="8 10" id="KW-1133">Transmembrane helix</keyword>
<organism evidence="11 12">
    <name type="scientific">Parasedimentitalea marina</name>
    <dbReference type="NCBI Taxonomy" id="2483033"/>
    <lineage>
        <taxon>Bacteria</taxon>
        <taxon>Pseudomonadati</taxon>
        <taxon>Pseudomonadota</taxon>
        <taxon>Alphaproteobacteria</taxon>
        <taxon>Rhodobacterales</taxon>
        <taxon>Paracoccaceae</taxon>
        <taxon>Parasedimentitalea</taxon>
    </lineage>
</organism>
<feature type="transmembrane region" description="Helical" evidence="10">
    <location>
        <begin position="18"/>
        <end position="40"/>
    </location>
</feature>
<evidence type="ECO:0000256" key="7">
    <source>
        <dbReference type="ARBA" id="ARBA00022927"/>
    </source>
</evidence>
<keyword evidence="6 10" id="KW-0812">Transmembrane</keyword>
<proteinExistence type="inferred from homology"/>
<accession>A0A3T0N9J0</accession>
<keyword evidence="12" id="KW-1185">Reference proteome</keyword>
<dbReference type="Pfam" id="PF04612">
    <property type="entry name" value="T2SSM"/>
    <property type="match status" value="1"/>
</dbReference>
<dbReference type="Proteomes" id="UP000283063">
    <property type="component" value="Plasmid pW43A"/>
</dbReference>
<evidence type="ECO:0008006" key="13">
    <source>
        <dbReference type="Google" id="ProtNLM"/>
    </source>
</evidence>
<sequence length="166" mass="17975">MNTGLISLLLRLSRRERLLVAALVFAVLPLGIFLTVLVPLHDHRLQAQATEAEAQALLVWVADQTVEKINLQQPDLSAAPASAIGLSGLESGLRAAGLGSSLGELRSGTGGTVEMRFERADFARLANWLSTTHPDWGYRFKGFRFEATDAPNQVNVWLTLSPASDP</sequence>
<comment type="subcellular location">
    <subcellularLocation>
        <location evidence="1">Cell inner membrane</location>
        <topology evidence="1">Single-pass membrane protein</topology>
    </subcellularLocation>
</comment>
<evidence type="ECO:0000256" key="6">
    <source>
        <dbReference type="ARBA" id="ARBA00022692"/>
    </source>
</evidence>
<dbReference type="SUPFAM" id="SSF103054">
    <property type="entry name" value="General secretion pathway protein M, EpsM"/>
    <property type="match status" value="1"/>
</dbReference>
<reference evidence="11 12" key="1">
    <citation type="submission" date="2018-10" db="EMBL/GenBank/DDBJ databases">
        <title>Parasedimentitalea marina sp. nov., a psychrophilic bacterium isolated from deep seawater of the New Britain Trench.</title>
        <authorList>
            <person name="Cao J."/>
        </authorList>
    </citation>
    <scope>NUCLEOTIDE SEQUENCE [LARGE SCALE GENOMIC DNA]</scope>
    <source>
        <strain evidence="11 12">W43</strain>
        <plasmid evidence="11 12">pW43A</plasmid>
    </source>
</reference>
<evidence type="ECO:0000256" key="1">
    <source>
        <dbReference type="ARBA" id="ARBA00004377"/>
    </source>
</evidence>
<evidence type="ECO:0000256" key="10">
    <source>
        <dbReference type="SAM" id="Phobius"/>
    </source>
</evidence>
<keyword evidence="5" id="KW-0997">Cell inner membrane</keyword>
<gene>
    <name evidence="11" type="ORF">EBB79_22145</name>
</gene>
<keyword evidence="9 10" id="KW-0472">Membrane</keyword>
<dbReference type="InterPro" id="IPR023229">
    <property type="entry name" value="T2SS_M_periplasmic_sf"/>
</dbReference>
<dbReference type="OrthoDB" id="7873424at2"/>
<evidence type="ECO:0000256" key="5">
    <source>
        <dbReference type="ARBA" id="ARBA00022519"/>
    </source>
</evidence>
<dbReference type="AlphaFoldDB" id="A0A3T0N9J0"/>
<evidence type="ECO:0000256" key="9">
    <source>
        <dbReference type="ARBA" id="ARBA00023136"/>
    </source>
</evidence>
<dbReference type="GO" id="GO:0015627">
    <property type="term" value="C:type II protein secretion system complex"/>
    <property type="evidence" value="ECO:0007669"/>
    <property type="project" value="InterPro"/>
</dbReference>
<keyword evidence="11" id="KW-0614">Plasmid</keyword>
<name>A0A3T0N9J0_9RHOB</name>
<geneLocation type="plasmid" evidence="11 12">
    <name>pW43A</name>
</geneLocation>
<dbReference type="Gene3D" id="3.30.1360.100">
    <property type="entry name" value="General secretion pathway protein M, EpsM"/>
    <property type="match status" value="1"/>
</dbReference>
<evidence type="ECO:0000256" key="4">
    <source>
        <dbReference type="ARBA" id="ARBA00022475"/>
    </source>
</evidence>
<evidence type="ECO:0000256" key="8">
    <source>
        <dbReference type="ARBA" id="ARBA00022989"/>
    </source>
</evidence>
<evidence type="ECO:0000256" key="2">
    <source>
        <dbReference type="ARBA" id="ARBA00010637"/>
    </source>
</evidence>
<comment type="similarity">
    <text evidence="2">Belongs to the GSP M family.</text>
</comment>
<keyword evidence="3" id="KW-0813">Transport</keyword>
<dbReference type="GO" id="GO:0005886">
    <property type="term" value="C:plasma membrane"/>
    <property type="evidence" value="ECO:0007669"/>
    <property type="project" value="UniProtKB-SubCell"/>
</dbReference>
<keyword evidence="4" id="KW-1003">Cell membrane</keyword>
<dbReference type="RefSeq" id="WP_127751168.1">
    <property type="nucleotide sequence ID" value="NZ_CP033220.1"/>
</dbReference>
<evidence type="ECO:0000256" key="3">
    <source>
        <dbReference type="ARBA" id="ARBA00022448"/>
    </source>
</evidence>
<evidence type="ECO:0000313" key="12">
    <source>
        <dbReference type="Proteomes" id="UP000283063"/>
    </source>
</evidence>
<dbReference type="InterPro" id="IPR007690">
    <property type="entry name" value="T2SS_GspM"/>
</dbReference>
<evidence type="ECO:0000313" key="11">
    <source>
        <dbReference type="EMBL" id="AZV80659.1"/>
    </source>
</evidence>
<protein>
    <recommendedName>
        <fullName evidence="13">Type II secretion system protein M</fullName>
    </recommendedName>
</protein>
<keyword evidence="7" id="KW-0653">Protein transport</keyword>
<dbReference type="KEGG" id="sedi:EBB79_22145"/>
<dbReference type="GO" id="GO:0015628">
    <property type="term" value="P:protein secretion by the type II secretion system"/>
    <property type="evidence" value="ECO:0007669"/>
    <property type="project" value="InterPro"/>
</dbReference>
<dbReference type="EMBL" id="CP033220">
    <property type="protein sequence ID" value="AZV80659.1"/>
    <property type="molecule type" value="Genomic_DNA"/>
</dbReference>